<gene>
    <name evidence="1" type="ORF">GCM10009539_02600</name>
</gene>
<proteinExistence type="predicted"/>
<evidence type="ECO:0000313" key="2">
    <source>
        <dbReference type="Proteomes" id="UP001500967"/>
    </source>
</evidence>
<comment type="caution">
    <text evidence="1">The sequence shown here is derived from an EMBL/GenBank/DDBJ whole genome shotgun (WGS) entry which is preliminary data.</text>
</comment>
<keyword evidence="2" id="KW-1185">Reference proteome</keyword>
<reference evidence="1 2" key="1">
    <citation type="journal article" date="2019" name="Int. J. Syst. Evol. Microbiol.">
        <title>The Global Catalogue of Microorganisms (GCM) 10K type strain sequencing project: providing services to taxonomists for standard genome sequencing and annotation.</title>
        <authorList>
            <consortium name="The Broad Institute Genomics Platform"/>
            <consortium name="The Broad Institute Genome Sequencing Center for Infectious Disease"/>
            <person name="Wu L."/>
            <person name="Ma J."/>
        </authorList>
    </citation>
    <scope>NUCLEOTIDE SEQUENCE [LARGE SCALE GENOMIC DNA]</scope>
    <source>
        <strain evidence="1 2">JCM 10425</strain>
    </source>
</reference>
<dbReference type="Proteomes" id="UP001500967">
    <property type="component" value="Unassembled WGS sequence"/>
</dbReference>
<dbReference type="EMBL" id="BAAAGX010000002">
    <property type="protein sequence ID" value="GAA0220859.1"/>
    <property type="molecule type" value="Genomic_DNA"/>
</dbReference>
<accession>A0ABN0TGC2</accession>
<organism evidence="1 2">
    <name type="scientific">Cryptosporangium japonicum</name>
    <dbReference type="NCBI Taxonomy" id="80872"/>
    <lineage>
        <taxon>Bacteria</taxon>
        <taxon>Bacillati</taxon>
        <taxon>Actinomycetota</taxon>
        <taxon>Actinomycetes</taxon>
        <taxon>Cryptosporangiales</taxon>
        <taxon>Cryptosporangiaceae</taxon>
        <taxon>Cryptosporangium</taxon>
    </lineage>
</organism>
<sequence length="53" mass="5549">MQRAQSDGDVENGLALTDQVASAITSLVNIAEFVPAMAAEAASIIRRLSAFLD</sequence>
<protein>
    <submittedName>
        <fullName evidence="1">Uncharacterized protein</fullName>
    </submittedName>
</protein>
<evidence type="ECO:0000313" key="1">
    <source>
        <dbReference type="EMBL" id="GAA0220859.1"/>
    </source>
</evidence>
<dbReference type="RefSeq" id="WP_344646849.1">
    <property type="nucleotide sequence ID" value="NZ_BAAAGX010000002.1"/>
</dbReference>
<name>A0ABN0TGC2_9ACTN</name>